<protein>
    <submittedName>
        <fullName evidence="1">Uncharacterized protein</fullName>
    </submittedName>
</protein>
<organism evidence="1 2">
    <name type="scientific">Bauhinia variegata</name>
    <name type="common">Purple orchid tree</name>
    <name type="synonym">Phanera variegata</name>
    <dbReference type="NCBI Taxonomy" id="167791"/>
    <lineage>
        <taxon>Eukaryota</taxon>
        <taxon>Viridiplantae</taxon>
        <taxon>Streptophyta</taxon>
        <taxon>Embryophyta</taxon>
        <taxon>Tracheophyta</taxon>
        <taxon>Spermatophyta</taxon>
        <taxon>Magnoliopsida</taxon>
        <taxon>eudicotyledons</taxon>
        <taxon>Gunneridae</taxon>
        <taxon>Pentapetalae</taxon>
        <taxon>rosids</taxon>
        <taxon>fabids</taxon>
        <taxon>Fabales</taxon>
        <taxon>Fabaceae</taxon>
        <taxon>Cercidoideae</taxon>
        <taxon>Cercideae</taxon>
        <taxon>Bauhiniinae</taxon>
        <taxon>Bauhinia</taxon>
    </lineage>
</organism>
<name>A0ACB9MVV8_BAUVA</name>
<sequence length="819" mass="90166">MSLNVMLQPWLLLILVFVSLIPIYHCQLGSPQNIETFYPAPEPPIKSPQDTPEQPAPPPPATAPRSSTSNSKVAKAVAITAASTVVVSGLLFFLVHRCLRARRKREVANASPARDRRVVPQVDDQFQRIEGNVRGLIVDENGLDVVYWRKLEGKNSRKSLQKEVSNRAKKKEQELEDEDGDDIKEDNQRKKSKAIQEVPLLRGKSSTSHISILPEENESTRVTRNSSLRSTMAALKGVDEKPDSPARPSTPPPPPSPPTSPFISSSAIPKQKSPAAAPLPPPPPMSVRTVPATKTPTPATPPPPPPPPPMSVRTVPETKSPTPAVPPPPPPPISVRKRPSPAPPLPPALPMGGSLRSSSKPPPTPYEMPEQKKPSGEGGEGSGNGQVKLKPLHWDKVNTNLDHSMVWDKIDRGSFRFDQDLMEALFGTVATNRRSPRGKSNTTSPSRDVTAPSGKTFLLDPRKSQNIAIVLKSLAVSREEIIDALIEGQGLNADDLEKLSRVVPTEEEQYQILTYKGEPSSLAAAEAFLYDILKAVPSAFKRLNAMLFRLNYDSEILHIKESLETLELGCKELRNKGLFVKLLEAVLKAGNRMNAGTSRGNAQAFNLTSLRKLSDVKSTDGKTTLLHFVVEEVVRFEGKRCVLNRNRSLNRSSSSRSSNGSRNVENTASSEQREKEYITLGLPIVGGLSSEFSNVKKASLIDYNSFIGSISALSTRTVEIRQIVSQCRNDRGGMFVKEMENFLENAELELKLLRDEQTRVLQIVKRTTEYYQGGASKEMAENPIQLFVLVKDFLGMVDQACIEIARNLQKRRMSKPNST</sequence>
<comment type="caution">
    <text evidence="1">The sequence shown here is derived from an EMBL/GenBank/DDBJ whole genome shotgun (WGS) entry which is preliminary data.</text>
</comment>
<evidence type="ECO:0000313" key="1">
    <source>
        <dbReference type="EMBL" id="KAI4328317.1"/>
    </source>
</evidence>
<dbReference type="Proteomes" id="UP000828941">
    <property type="component" value="Chromosome 8"/>
</dbReference>
<reference evidence="1 2" key="1">
    <citation type="journal article" date="2022" name="DNA Res.">
        <title>Chromosomal-level genome assembly of the orchid tree Bauhinia variegata (Leguminosae; Cercidoideae) supports the allotetraploid origin hypothesis of Bauhinia.</title>
        <authorList>
            <person name="Zhong Y."/>
            <person name="Chen Y."/>
            <person name="Zheng D."/>
            <person name="Pang J."/>
            <person name="Liu Y."/>
            <person name="Luo S."/>
            <person name="Meng S."/>
            <person name="Qian L."/>
            <person name="Wei D."/>
            <person name="Dai S."/>
            <person name="Zhou R."/>
        </authorList>
    </citation>
    <scope>NUCLEOTIDE SEQUENCE [LARGE SCALE GENOMIC DNA]</scope>
    <source>
        <strain evidence="1">BV-YZ2020</strain>
    </source>
</reference>
<proteinExistence type="predicted"/>
<evidence type="ECO:0000313" key="2">
    <source>
        <dbReference type="Proteomes" id="UP000828941"/>
    </source>
</evidence>
<dbReference type="EMBL" id="CM039433">
    <property type="protein sequence ID" value="KAI4328317.1"/>
    <property type="molecule type" value="Genomic_DNA"/>
</dbReference>
<gene>
    <name evidence="1" type="ORF">L6164_020679</name>
</gene>
<accession>A0ACB9MVV8</accession>
<keyword evidence="2" id="KW-1185">Reference proteome</keyword>